<dbReference type="AlphaFoldDB" id="A0A4R3LCE2"/>
<keyword evidence="1" id="KW-0677">Repeat</keyword>
<feature type="transmembrane region" description="Helical" evidence="3">
    <location>
        <begin position="382"/>
        <end position="400"/>
    </location>
</feature>
<dbReference type="InterPro" id="IPR052346">
    <property type="entry name" value="O-mannosyl-transferase_TMTC"/>
</dbReference>
<feature type="transmembrane region" description="Helical" evidence="3">
    <location>
        <begin position="353"/>
        <end position="370"/>
    </location>
</feature>
<organism evidence="4 5">
    <name type="scientific">Pseudofulvimonas gallinarii</name>
    <dbReference type="NCBI Taxonomy" id="634155"/>
    <lineage>
        <taxon>Bacteria</taxon>
        <taxon>Pseudomonadati</taxon>
        <taxon>Pseudomonadota</taxon>
        <taxon>Gammaproteobacteria</taxon>
        <taxon>Lysobacterales</taxon>
        <taxon>Rhodanobacteraceae</taxon>
        <taxon>Pseudofulvimonas</taxon>
    </lineage>
</organism>
<name>A0A4R3LCE2_9GAMM</name>
<dbReference type="Gene3D" id="1.25.40.10">
    <property type="entry name" value="Tetratricopeptide repeat domain"/>
    <property type="match status" value="1"/>
</dbReference>
<dbReference type="InterPro" id="IPR011990">
    <property type="entry name" value="TPR-like_helical_dom_sf"/>
</dbReference>
<dbReference type="SUPFAM" id="SSF48452">
    <property type="entry name" value="TPR-like"/>
    <property type="match status" value="1"/>
</dbReference>
<sequence length="602" mass="67380">MLLRSTLGLLALLTVVLVIYLPVRDAGYVWDDFAVFEQRGWLYKGDEWKQYLFTGFNDWQYYFRPLVVGLFVLQARLFEGAPEPMHLVTLGMQLINVALVFLLARRVAVHHRQHNLWLPLFAGVFFGLHPMLVETVVWIGCQFDQVQVMFALLGLVASLGIERRWLRAAVVSLCFFVSACAKESAALYPVIIVVLDWLMRSDRNDALIQRARNLWVRNWPVYVCLALTGVTYLLLRHVTMGSLLGGIPVSEFVPSLARIDEIAYVYLKYWMVVAGIPFELSPIHPVEGVVFGQDLTAMPLRILGALAVLAIGLLVFSRRFAFTGAVVAVASAYLFPVLGFFPGHFDGSLYHERYAIGAIAVTAVLLPGVINEWRPAFARLPLLRKFFGLLAILWVAWAALNVRVTIPLWSSDVALWRWASERHPDNAMVKGNLISNLTALGRVSEVRHILNDALTRNLDCDICYLNGFSFSVSLGDRPMAEILRDRLSRSSALGSDRIVTYSYYLFDGFLELRNGNLALAESLLRRSLSTEAESSFTHVLLTETLVALERAEEAQHAAKRAVETAYPPDAAGIDAITARILLGEQIYSAPMVSGPIRVRVPE</sequence>
<protein>
    <recommendedName>
        <fullName evidence="6">Dolichyl-phosphate-mannose-protein mannosyltransferase</fullName>
    </recommendedName>
</protein>
<comment type="caution">
    <text evidence="4">The sequence shown here is derived from an EMBL/GenBank/DDBJ whole genome shotgun (WGS) entry which is preliminary data.</text>
</comment>
<reference evidence="4 5" key="1">
    <citation type="submission" date="2019-03" db="EMBL/GenBank/DDBJ databases">
        <title>Genomic Encyclopedia of Type Strains, Phase IV (KMG-IV): sequencing the most valuable type-strain genomes for metagenomic binning, comparative biology and taxonomic classification.</title>
        <authorList>
            <person name="Goeker M."/>
        </authorList>
    </citation>
    <scope>NUCLEOTIDE SEQUENCE [LARGE SCALE GENOMIC DNA]</scope>
    <source>
        <strain evidence="4 5">DSM 21944</strain>
    </source>
</reference>
<evidence type="ECO:0008006" key="6">
    <source>
        <dbReference type="Google" id="ProtNLM"/>
    </source>
</evidence>
<dbReference type="PANTHER" id="PTHR44227:SF3">
    <property type="entry name" value="PROTEIN O-MANNOSYL-TRANSFERASE TMTC4"/>
    <property type="match status" value="1"/>
</dbReference>
<keyword evidence="3" id="KW-1133">Transmembrane helix</keyword>
<proteinExistence type="predicted"/>
<keyword evidence="5" id="KW-1185">Reference proteome</keyword>
<evidence type="ECO:0000256" key="1">
    <source>
        <dbReference type="ARBA" id="ARBA00022737"/>
    </source>
</evidence>
<dbReference type="RefSeq" id="WP_123521165.1">
    <property type="nucleotide sequence ID" value="NZ_JBHLWF010000008.1"/>
</dbReference>
<feature type="transmembrane region" description="Helical" evidence="3">
    <location>
        <begin position="84"/>
        <end position="104"/>
    </location>
</feature>
<dbReference type="EMBL" id="SMAF01000017">
    <property type="protein sequence ID" value="TCS95994.1"/>
    <property type="molecule type" value="Genomic_DNA"/>
</dbReference>
<evidence type="ECO:0000313" key="5">
    <source>
        <dbReference type="Proteomes" id="UP000294599"/>
    </source>
</evidence>
<dbReference type="Proteomes" id="UP000294599">
    <property type="component" value="Unassembled WGS sequence"/>
</dbReference>
<accession>A0A4R3LCE2</accession>
<feature type="transmembrane region" description="Helical" evidence="3">
    <location>
        <begin position="6"/>
        <end position="23"/>
    </location>
</feature>
<keyword evidence="2" id="KW-0802">TPR repeat</keyword>
<feature type="transmembrane region" description="Helical" evidence="3">
    <location>
        <begin position="219"/>
        <end position="235"/>
    </location>
</feature>
<dbReference type="PANTHER" id="PTHR44227">
    <property type="match status" value="1"/>
</dbReference>
<evidence type="ECO:0000313" key="4">
    <source>
        <dbReference type="EMBL" id="TCS95994.1"/>
    </source>
</evidence>
<evidence type="ECO:0000256" key="3">
    <source>
        <dbReference type="SAM" id="Phobius"/>
    </source>
</evidence>
<feature type="transmembrane region" description="Helical" evidence="3">
    <location>
        <begin position="145"/>
        <end position="161"/>
    </location>
</feature>
<feature type="transmembrane region" description="Helical" evidence="3">
    <location>
        <begin position="321"/>
        <end position="341"/>
    </location>
</feature>
<feature type="transmembrane region" description="Helical" evidence="3">
    <location>
        <begin position="298"/>
        <end position="316"/>
    </location>
</feature>
<keyword evidence="3" id="KW-0472">Membrane</keyword>
<gene>
    <name evidence="4" type="ORF">EDC25_1174</name>
</gene>
<feature type="transmembrane region" description="Helical" evidence="3">
    <location>
        <begin position="116"/>
        <end position="139"/>
    </location>
</feature>
<evidence type="ECO:0000256" key="2">
    <source>
        <dbReference type="ARBA" id="ARBA00022803"/>
    </source>
</evidence>
<dbReference type="OrthoDB" id="5932158at2"/>
<keyword evidence="3" id="KW-0812">Transmembrane</keyword>